<keyword evidence="2" id="KW-1133">Transmembrane helix</keyword>
<accession>A0A1F5FIZ9</accession>
<keyword evidence="2" id="KW-0472">Membrane</keyword>
<feature type="transmembrane region" description="Helical" evidence="2">
    <location>
        <begin position="51"/>
        <end position="72"/>
    </location>
</feature>
<dbReference type="EMBL" id="MFAF01000006">
    <property type="protein sequence ID" value="OGD79596.1"/>
    <property type="molecule type" value="Genomic_DNA"/>
</dbReference>
<protein>
    <submittedName>
        <fullName evidence="3">Uncharacterized protein</fullName>
    </submittedName>
</protein>
<name>A0A1F5FIZ9_9BACT</name>
<feature type="compositionally biased region" description="Acidic residues" evidence="1">
    <location>
        <begin position="922"/>
        <end position="939"/>
    </location>
</feature>
<dbReference type="AlphaFoldDB" id="A0A1F5FIZ9"/>
<evidence type="ECO:0000256" key="2">
    <source>
        <dbReference type="SAM" id="Phobius"/>
    </source>
</evidence>
<feature type="compositionally biased region" description="Low complexity" evidence="1">
    <location>
        <begin position="940"/>
        <end position="953"/>
    </location>
</feature>
<reference evidence="3 4" key="1">
    <citation type="journal article" date="2016" name="Nat. Commun.">
        <title>Thousands of microbial genomes shed light on interconnected biogeochemical processes in an aquifer system.</title>
        <authorList>
            <person name="Anantharaman K."/>
            <person name="Brown C.T."/>
            <person name="Hug L.A."/>
            <person name="Sharon I."/>
            <person name="Castelle C.J."/>
            <person name="Probst A.J."/>
            <person name="Thomas B.C."/>
            <person name="Singh A."/>
            <person name="Wilkins M.J."/>
            <person name="Karaoz U."/>
            <person name="Brodie E.L."/>
            <person name="Williams K.H."/>
            <person name="Hubbard S.S."/>
            <person name="Banfield J.F."/>
        </authorList>
    </citation>
    <scope>NUCLEOTIDE SEQUENCE [LARGE SCALE GENOMIC DNA]</scope>
</reference>
<gene>
    <name evidence="3" type="ORF">A2Y64_08060</name>
</gene>
<evidence type="ECO:0000313" key="3">
    <source>
        <dbReference type="EMBL" id="OGD79596.1"/>
    </source>
</evidence>
<feature type="region of interest" description="Disordered" evidence="1">
    <location>
        <begin position="922"/>
        <end position="953"/>
    </location>
</feature>
<keyword evidence="2" id="KW-0812">Transmembrane</keyword>
<organism evidence="3 4">
    <name type="scientific">Candidatus Coatesbacteria bacterium RBG_13_66_14</name>
    <dbReference type="NCBI Taxonomy" id="1817816"/>
    <lineage>
        <taxon>Bacteria</taxon>
        <taxon>Candidatus Coatesiibacteriota</taxon>
    </lineage>
</organism>
<proteinExistence type="predicted"/>
<evidence type="ECO:0000256" key="1">
    <source>
        <dbReference type="SAM" id="MobiDB-lite"/>
    </source>
</evidence>
<feature type="region of interest" description="Disordered" evidence="1">
    <location>
        <begin position="771"/>
        <end position="792"/>
    </location>
</feature>
<sequence>MNGQTPEKPRKESTDRLFNRLGRALGAASRRVGRFLTAEWRRERTEFKVDAGFLALGLFVAVVLFLIPVPSYDAFELAIPSSGEVVQTSMPLAQGRLFKITVSGVYRYRFGGLADAQFASVSGEFDTLRPSVVLGGRLLRAQQLDRQNHRYTFYVAGEGKPLTASIYDTWNRGFAENTIPYWDNSGYMVANVREADFRCFGVPSDGPGYLIRYNLDPIPEPSDRVTLNVWRLDLDRDRERRPSLVFSADTDQPVGDYGDRHHLGRLAVNTFRWNGLANQGRLRGLPVPFGDYVVELVVESPDGRFSTCDWNDEMRLAHLAVLPGSDSPDGPFALVPLTDADGRPLFGHKTPRALTPTLGPARVELRTYPSFPCLYYQPGVSDVEDYSSPVLAYLKRQLNLALTTAAECDGTQFESCRDPAGRFDAELVRLLAAFRERFPYPAPTESGFLARYTNLGGGVPGAPAAGGGALPLPRAYLARVVGPETFARLESIRFELPGLPGKWTLADFDNIPTYDVDNPSRSLWHRFVDICARINAERPDGRPHPGFLAPEERASGLDYSKRYDISDDAFRAFCLAVSYQECGLMHVLGSGRSYRAAYGHGSATGYMQLTGAVVRGGNYLLEYDDAGVRRRVPFGTLPQETRYDLRYIADLNLQVGISYLKGLLSEQSRWNFDSRFQGNLYPGGCFDFTTEWATLLRLKLAGAMYNAGPYGVKVILRDVYSTIPPPPSGVNEAAYYRQQLATAQAVGRIEEELAAEGVTEEGEIILEPVEKSEPSDVPGKTTTPSDFPWSGPPEYDMDYPGMPGLDYFFGPCGGDIEPFLIRFAYDLRRYIAGEYHFPCESYPGGEERLYQIFRMLGPFWINRGAGGDWARAALMKLEKEVIGYVGGMERNVPLFWKSGEHIFRERAFDMLASRGVTRAELAEETGESEETEELEEEAFVGEGAAIEGGTARE</sequence>
<comment type="caution">
    <text evidence="3">The sequence shown here is derived from an EMBL/GenBank/DDBJ whole genome shotgun (WGS) entry which is preliminary data.</text>
</comment>
<dbReference type="Proteomes" id="UP000177187">
    <property type="component" value="Unassembled WGS sequence"/>
</dbReference>
<evidence type="ECO:0000313" key="4">
    <source>
        <dbReference type="Proteomes" id="UP000177187"/>
    </source>
</evidence>
<dbReference type="Gene3D" id="1.10.530.10">
    <property type="match status" value="1"/>
</dbReference>